<dbReference type="SUPFAM" id="SSF49785">
    <property type="entry name" value="Galactose-binding domain-like"/>
    <property type="match status" value="2"/>
</dbReference>
<dbReference type="RefSeq" id="XP_009021017.1">
    <property type="nucleotide sequence ID" value="XM_009022769.1"/>
</dbReference>
<evidence type="ECO:0000259" key="3">
    <source>
        <dbReference type="PROSITE" id="PS51021"/>
    </source>
</evidence>
<dbReference type="GO" id="GO:0005737">
    <property type="term" value="C:cytoplasm"/>
    <property type="evidence" value="ECO:0007669"/>
    <property type="project" value="InterPro"/>
</dbReference>
<evidence type="ECO:0000313" key="6">
    <source>
        <dbReference type="Proteomes" id="UP000015101"/>
    </source>
</evidence>
<dbReference type="STRING" id="6412.T1FTZ0"/>
<gene>
    <name evidence="5" type="primary">20212287</name>
    <name evidence="4" type="ORF">HELRODRAFT_192444</name>
</gene>
<dbReference type="HOGENOM" id="CLU_368544_0_0_1"/>
<accession>T1FTZ0</accession>
<dbReference type="InterPro" id="IPR004148">
    <property type="entry name" value="BAR_dom"/>
</dbReference>
<dbReference type="Pfam" id="PF00621">
    <property type="entry name" value="RhoGEF"/>
    <property type="match status" value="1"/>
</dbReference>
<proteinExistence type="predicted"/>
<evidence type="ECO:0000313" key="5">
    <source>
        <dbReference type="EnsemblMetazoa" id="HelroP192444"/>
    </source>
</evidence>
<dbReference type="AlphaFoldDB" id="T1FTZ0"/>
<evidence type="ECO:0008006" key="7">
    <source>
        <dbReference type="Google" id="ProtNLM"/>
    </source>
</evidence>
<keyword evidence="1" id="KW-0344">Guanine-nucleotide releasing factor</keyword>
<reference evidence="5" key="3">
    <citation type="submission" date="2015-06" db="UniProtKB">
        <authorList>
            <consortium name="EnsemblMetazoa"/>
        </authorList>
    </citation>
    <scope>IDENTIFICATION</scope>
</reference>
<dbReference type="PROSITE" id="PS50010">
    <property type="entry name" value="DH_2"/>
    <property type="match status" value="1"/>
</dbReference>
<reference evidence="6" key="1">
    <citation type="submission" date="2012-12" db="EMBL/GenBank/DDBJ databases">
        <authorList>
            <person name="Hellsten U."/>
            <person name="Grimwood J."/>
            <person name="Chapman J.A."/>
            <person name="Shapiro H."/>
            <person name="Aerts A."/>
            <person name="Otillar R.P."/>
            <person name="Terry A.Y."/>
            <person name="Boore J.L."/>
            <person name="Simakov O."/>
            <person name="Marletaz F."/>
            <person name="Cho S.-J."/>
            <person name="Edsinger-Gonzales E."/>
            <person name="Havlak P."/>
            <person name="Kuo D.-H."/>
            <person name="Larsson T."/>
            <person name="Lv J."/>
            <person name="Arendt D."/>
            <person name="Savage R."/>
            <person name="Osoegawa K."/>
            <person name="de Jong P."/>
            <person name="Lindberg D.R."/>
            <person name="Seaver E.C."/>
            <person name="Weisblat D.A."/>
            <person name="Putnam N.H."/>
            <person name="Grigoriev I.V."/>
            <person name="Rokhsar D.S."/>
        </authorList>
    </citation>
    <scope>NUCLEOTIDE SEQUENCE</scope>
</reference>
<dbReference type="OrthoDB" id="6108014at2759"/>
<name>T1FTZ0_HELRO</name>
<dbReference type="SMART" id="SM00325">
    <property type="entry name" value="RhoGEF"/>
    <property type="match status" value="1"/>
</dbReference>
<dbReference type="EMBL" id="AMQM01005224">
    <property type="status" value="NOT_ANNOTATED_CDS"/>
    <property type="molecule type" value="Genomic_DNA"/>
</dbReference>
<dbReference type="PROSITE" id="PS51021">
    <property type="entry name" value="BAR"/>
    <property type="match status" value="1"/>
</dbReference>
<dbReference type="InterPro" id="IPR035899">
    <property type="entry name" value="DBL_dom_sf"/>
</dbReference>
<dbReference type="Proteomes" id="UP000015101">
    <property type="component" value="Unassembled WGS sequence"/>
</dbReference>
<dbReference type="EMBL" id="AMQM01005223">
    <property type="status" value="NOT_ANNOTATED_CDS"/>
    <property type="molecule type" value="Genomic_DNA"/>
</dbReference>
<dbReference type="SUPFAM" id="SSF48065">
    <property type="entry name" value="DBL homology domain (DH-domain)"/>
    <property type="match status" value="1"/>
</dbReference>
<dbReference type="GeneID" id="20212287"/>
<dbReference type="CTD" id="20212287"/>
<evidence type="ECO:0000256" key="1">
    <source>
        <dbReference type="ARBA" id="ARBA00022658"/>
    </source>
</evidence>
<dbReference type="InterPro" id="IPR027267">
    <property type="entry name" value="AH/BAR_dom_sf"/>
</dbReference>
<organism evidence="5 6">
    <name type="scientific">Helobdella robusta</name>
    <name type="common">Californian leech</name>
    <dbReference type="NCBI Taxonomy" id="6412"/>
    <lineage>
        <taxon>Eukaryota</taxon>
        <taxon>Metazoa</taxon>
        <taxon>Spiralia</taxon>
        <taxon>Lophotrochozoa</taxon>
        <taxon>Annelida</taxon>
        <taxon>Clitellata</taxon>
        <taxon>Hirudinea</taxon>
        <taxon>Rhynchobdellida</taxon>
        <taxon>Glossiphoniidae</taxon>
        <taxon>Helobdella</taxon>
    </lineage>
</organism>
<dbReference type="InParanoid" id="T1FTZ0"/>
<dbReference type="SUPFAM" id="SSF103657">
    <property type="entry name" value="BAR/IMD domain-like"/>
    <property type="match status" value="1"/>
</dbReference>
<feature type="domain" description="BAR" evidence="3">
    <location>
        <begin position="116"/>
        <end position="327"/>
    </location>
</feature>
<dbReference type="EMBL" id="KB096864">
    <property type="protein sequence ID" value="ESO00846.1"/>
    <property type="molecule type" value="Genomic_DNA"/>
</dbReference>
<dbReference type="SMART" id="SM00721">
    <property type="entry name" value="BAR"/>
    <property type="match status" value="1"/>
</dbReference>
<keyword evidence="6" id="KW-1185">Reference proteome</keyword>
<feature type="domain" description="DH" evidence="2">
    <location>
        <begin position="1"/>
        <end position="155"/>
    </location>
</feature>
<dbReference type="KEGG" id="hro:HELRODRAFT_192444"/>
<dbReference type="Gene3D" id="1.20.900.10">
    <property type="entry name" value="Dbl homology (DH) domain"/>
    <property type="match status" value="1"/>
</dbReference>
<reference evidence="4 6" key="2">
    <citation type="journal article" date="2013" name="Nature">
        <title>Insights into bilaterian evolution from three spiralian genomes.</title>
        <authorList>
            <person name="Simakov O."/>
            <person name="Marletaz F."/>
            <person name="Cho S.J."/>
            <person name="Edsinger-Gonzales E."/>
            <person name="Havlak P."/>
            <person name="Hellsten U."/>
            <person name="Kuo D.H."/>
            <person name="Larsson T."/>
            <person name="Lv J."/>
            <person name="Arendt D."/>
            <person name="Savage R."/>
            <person name="Osoegawa K."/>
            <person name="de Jong P."/>
            <person name="Grimwood J."/>
            <person name="Chapman J.A."/>
            <person name="Shapiro H."/>
            <person name="Aerts A."/>
            <person name="Otillar R.P."/>
            <person name="Terry A.Y."/>
            <person name="Boore J.L."/>
            <person name="Grigoriev I.V."/>
            <person name="Lindberg D.R."/>
            <person name="Seaver E.C."/>
            <person name="Weisblat D.A."/>
            <person name="Putnam N.H."/>
            <person name="Rokhsar D.S."/>
        </authorList>
    </citation>
    <scope>NUCLEOTIDE SEQUENCE</scope>
</reference>
<dbReference type="PANTHER" id="PTHR22834">
    <property type="entry name" value="NUCLEAR FUSION PROTEIN FUS2"/>
    <property type="match status" value="1"/>
</dbReference>
<dbReference type="eggNOG" id="KOG3519">
    <property type="taxonomic scope" value="Eukaryota"/>
</dbReference>
<sequence>MRCPSPVDVDFLFCNMLEVVDISQKLLNFLEAQTSGKEFFEQIIGLCFEEVKDDLRKVYAVYCRNHDDVISYMAKLEQDKEAQLYFNHHLQQLRKSLNVFDLSSILIKPVQRIMKYPLLIGELVKPHDETFQQEESNLKGMMTTIKNLIKDLTTYIDYLQVYFMDLESFVVEVCDMCRDGIYDKEVPIVGERYSYINETLCFNFKDQITTDILPNLNSLLTMYQGPQALIRKRQHKLLDYDNAVIRLKMIPAHEQTKFLRDEVDFLRRTYEALHTQLLEDLPLLHRYSKSVVRSSLMLFFNFQKTFQRNVREEVKKVLQQPSLSRSSSASLSTPTTTATTLKRVQSTTQKEQLYSKYPPDKLYVVCDDFEGCQTLDLLVAKDNNLKKVKIRKSKYTMVLKAFKTPSAITLLAILVKMIESQGSLSNIALGTYTYNSSAFKLNYFLYYDAFYAVDGQNGLSGSSVICFLTVPGFKSNWIGVDLVNFFKIIYTILYAGADQNDLPTRNDLDFFIVGVSNRSLDVHPPVGGTYDLCVQYPGVVAPKQVVQLNCSSTTPPARYVILQQPSNSTGYMSVCEFEVYGTPYGKFKTNLLLKSPSTSSSYLTVTCGPLTAALVVDGFHDSYIYHCHCGHTADAYGGPNWFKFDMNAGYNVDYIVLSNRRWEDPPSDMDILARRLSNFTIGLTNATSAPVRNNYPLCATWPGYVKIGSQAEMKCNANLPKYRYLIVQGSPTAAGYLTICELEAYEPADKSTDFIF</sequence>
<dbReference type="InterPro" id="IPR008979">
    <property type="entry name" value="Galactose-bd-like_sf"/>
</dbReference>
<dbReference type="GO" id="GO:0005085">
    <property type="term" value="F:guanyl-nucleotide exchange factor activity"/>
    <property type="evidence" value="ECO:0007669"/>
    <property type="project" value="UniProtKB-KW"/>
</dbReference>
<dbReference type="Gene3D" id="2.60.120.260">
    <property type="entry name" value="Galactose-binding domain-like"/>
    <property type="match status" value="2"/>
</dbReference>
<dbReference type="EnsemblMetazoa" id="HelroT192444">
    <property type="protein sequence ID" value="HelroP192444"/>
    <property type="gene ID" value="HelroG192444"/>
</dbReference>
<dbReference type="InterPro" id="IPR000219">
    <property type="entry name" value="DH_dom"/>
</dbReference>
<evidence type="ECO:0000313" key="4">
    <source>
        <dbReference type="EMBL" id="ESO00846.1"/>
    </source>
</evidence>
<dbReference type="EMBL" id="AMQM01005222">
    <property type="status" value="NOT_ANNOTATED_CDS"/>
    <property type="molecule type" value="Genomic_DNA"/>
</dbReference>
<dbReference type="InterPro" id="IPR051492">
    <property type="entry name" value="Dynamin-Rho_GEF"/>
</dbReference>
<protein>
    <recommendedName>
        <fullName evidence="7">DH domain-containing protein</fullName>
    </recommendedName>
</protein>
<dbReference type="EMBL" id="AMQM01005221">
    <property type="status" value="NOT_ANNOTATED_CDS"/>
    <property type="molecule type" value="Genomic_DNA"/>
</dbReference>
<dbReference type="PANTHER" id="PTHR22834:SF20">
    <property type="entry name" value="SH3 DOMAIN-CONTAINING PROTEIN"/>
    <property type="match status" value="1"/>
</dbReference>
<evidence type="ECO:0000259" key="2">
    <source>
        <dbReference type="PROSITE" id="PS50010"/>
    </source>
</evidence>